<sequence length="172" mass="18952">MGASYYVAIHQADWPSVAAVNECLAGLDYPVRLPAPNAANTPLREMDGSLTVEFEEKAVQLEASIIRWSATESFAYGLKVKDGQTVNPLEMNDFVPLDLNTELRRLGVDTPNFEYGDYVLTLTFRTSVDEWKAGFLLLSGLIRCTNGLGFDEASYGGVSFADKLAQEVLEME</sequence>
<evidence type="ECO:0000313" key="1">
    <source>
        <dbReference type="EMBL" id="TCU10026.1"/>
    </source>
</evidence>
<organism evidence="1 2">
    <name type="scientific">Rhizobium sullae</name>
    <name type="common">Rhizobium hedysari</name>
    <dbReference type="NCBI Taxonomy" id="50338"/>
    <lineage>
        <taxon>Bacteria</taxon>
        <taxon>Pseudomonadati</taxon>
        <taxon>Pseudomonadota</taxon>
        <taxon>Alphaproteobacteria</taxon>
        <taxon>Hyphomicrobiales</taxon>
        <taxon>Rhizobiaceae</taxon>
        <taxon>Rhizobium/Agrobacterium group</taxon>
        <taxon>Rhizobium</taxon>
    </lineage>
</organism>
<dbReference type="AlphaFoldDB" id="A0A4R3PUQ5"/>
<comment type="caution">
    <text evidence="1">The sequence shown here is derived from an EMBL/GenBank/DDBJ whole genome shotgun (WGS) entry which is preliminary data.</text>
</comment>
<dbReference type="EMBL" id="SMBH01000022">
    <property type="protein sequence ID" value="TCU10026.1"/>
    <property type="molecule type" value="Genomic_DNA"/>
</dbReference>
<reference evidence="1 2" key="1">
    <citation type="submission" date="2019-03" db="EMBL/GenBank/DDBJ databases">
        <title>Genomic Encyclopedia of Type Strains, Phase IV (KMG-V): Genome sequencing to study the core and pangenomes of soil and plant-associated prokaryotes.</title>
        <authorList>
            <person name="Whitman W."/>
        </authorList>
    </citation>
    <scope>NUCLEOTIDE SEQUENCE [LARGE SCALE GENOMIC DNA]</scope>
    <source>
        <strain evidence="1 2">Hc14</strain>
    </source>
</reference>
<evidence type="ECO:0000313" key="2">
    <source>
        <dbReference type="Proteomes" id="UP000294576"/>
    </source>
</evidence>
<dbReference type="Proteomes" id="UP000294576">
    <property type="component" value="Unassembled WGS sequence"/>
</dbReference>
<name>A0A4R3PUQ5_RHISU</name>
<accession>A0A4R3PUQ5</accession>
<proteinExistence type="predicted"/>
<protein>
    <submittedName>
        <fullName evidence="1">Uncharacterized protein</fullName>
    </submittedName>
</protein>
<gene>
    <name evidence="1" type="ORF">EV132_12217</name>
</gene>